<feature type="compositionally biased region" description="Basic and acidic residues" evidence="1">
    <location>
        <begin position="15"/>
        <end position="32"/>
    </location>
</feature>
<gene>
    <name evidence="2" type="ORF">BSTOLATCC_MIC25192</name>
</gene>
<proteinExistence type="predicted"/>
<accession>A0AAU9JE37</accession>
<dbReference type="AlphaFoldDB" id="A0AAU9JE37"/>
<protein>
    <submittedName>
        <fullName evidence="2">Uncharacterized protein</fullName>
    </submittedName>
</protein>
<keyword evidence="3" id="KW-1185">Reference proteome</keyword>
<name>A0AAU9JE37_9CILI</name>
<evidence type="ECO:0000313" key="2">
    <source>
        <dbReference type="EMBL" id="CAG9319949.1"/>
    </source>
</evidence>
<sequence length="77" mass="8627">MNAIYKYMESQNKPVAEESKEIAQETETKAQEDQGPQKSGLVWSSMNGELIISNCDFTGAILSPENKKLIDYLQSLN</sequence>
<evidence type="ECO:0000256" key="1">
    <source>
        <dbReference type="SAM" id="MobiDB-lite"/>
    </source>
</evidence>
<feature type="region of interest" description="Disordered" evidence="1">
    <location>
        <begin position="9"/>
        <end position="40"/>
    </location>
</feature>
<dbReference type="EMBL" id="CAJZBQ010000024">
    <property type="protein sequence ID" value="CAG9319949.1"/>
    <property type="molecule type" value="Genomic_DNA"/>
</dbReference>
<comment type="caution">
    <text evidence="2">The sequence shown here is derived from an EMBL/GenBank/DDBJ whole genome shotgun (WGS) entry which is preliminary data.</text>
</comment>
<reference evidence="2" key="1">
    <citation type="submission" date="2021-09" db="EMBL/GenBank/DDBJ databases">
        <authorList>
            <consortium name="AG Swart"/>
            <person name="Singh M."/>
            <person name="Singh A."/>
            <person name="Seah K."/>
            <person name="Emmerich C."/>
        </authorList>
    </citation>
    <scope>NUCLEOTIDE SEQUENCE</scope>
    <source>
        <strain evidence="2">ATCC30299</strain>
    </source>
</reference>
<dbReference type="Proteomes" id="UP001162131">
    <property type="component" value="Unassembled WGS sequence"/>
</dbReference>
<evidence type="ECO:0000313" key="3">
    <source>
        <dbReference type="Proteomes" id="UP001162131"/>
    </source>
</evidence>
<organism evidence="2 3">
    <name type="scientific">Blepharisma stoltei</name>
    <dbReference type="NCBI Taxonomy" id="1481888"/>
    <lineage>
        <taxon>Eukaryota</taxon>
        <taxon>Sar</taxon>
        <taxon>Alveolata</taxon>
        <taxon>Ciliophora</taxon>
        <taxon>Postciliodesmatophora</taxon>
        <taxon>Heterotrichea</taxon>
        <taxon>Heterotrichida</taxon>
        <taxon>Blepharismidae</taxon>
        <taxon>Blepharisma</taxon>
    </lineage>
</organism>